<dbReference type="SMART" id="SM00343">
    <property type="entry name" value="ZnF_C2HC"/>
    <property type="match status" value="2"/>
</dbReference>
<dbReference type="GO" id="GO:0003676">
    <property type="term" value="F:nucleic acid binding"/>
    <property type="evidence" value="ECO:0007669"/>
    <property type="project" value="InterPro"/>
</dbReference>
<dbReference type="EMBL" id="CM007648">
    <property type="protein sequence ID" value="ONM19792.1"/>
    <property type="molecule type" value="Genomic_DNA"/>
</dbReference>
<feature type="compositionally biased region" description="Low complexity" evidence="1">
    <location>
        <begin position="512"/>
        <end position="523"/>
    </location>
</feature>
<feature type="compositionally biased region" description="Low complexity" evidence="1">
    <location>
        <begin position="284"/>
        <end position="299"/>
    </location>
</feature>
<dbReference type="FunCoup" id="A0A1D6EI52">
    <property type="interactions" value="256"/>
</dbReference>
<gene>
    <name evidence="4" type="ORF">ZEAMMB73_Zm00001d004911</name>
</gene>
<feature type="region of interest" description="Disordered" evidence="1">
    <location>
        <begin position="546"/>
        <end position="604"/>
    </location>
</feature>
<dbReference type="InterPro" id="IPR036875">
    <property type="entry name" value="Znf_CCHC_sf"/>
</dbReference>
<dbReference type="OMA" id="DPVRCRN"/>
<evidence type="ECO:0000313" key="4">
    <source>
        <dbReference type="EMBL" id="ONM19792.1"/>
    </source>
</evidence>
<dbReference type="GO" id="GO:0008270">
    <property type="term" value="F:zinc ion binding"/>
    <property type="evidence" value="ECO:0007669"/>
    <property type="project" value="InterPro"/>
</dbReference>
<dbReference type="SUPFAM" id="SSF57756">
    <property type="entry name" value="Retrovirus zinc finger-like domains"/>
    <property type="match status" value="1"/>
</dbReference>
<feature type="domain" description="CCHC-type" evidence="3">
    <location>
        <begin position="117"/>
        <end position="133"/>
    </location>
</feature>
<dbReference type="STRING" id="4577.A0A1D6EI52"/>
<protein>
    <recommendedName>
        <fullName evidence="3">CCHC-type domain-containing protein</fullName>
    </recommendedName>
</protein>
<dbReference type="Gene3D" id="4.10.60.10">
    <property type="entry name" value="Zinc finger, CCHC-type"/>
    <property type="match status" value="1"/>
</dbReference>
<evidence type="ECO:0000259" key="3">
    <source>
        <dbReference type="SMART" id="SM00343"/>
    </source>
</evidence>
<dbReference type="InParanoid" id="A0A1D6EI52"/>
<reference evidence="4" key="1">
    <citation type="submission" date="2015-12" db="EMBL/GenBank/DDBJ databases">
        <title>Update maize B73 reference genome by single molecule sequencing technologies.</title>
        <authorList>
            <consortium name="Maize Genome Sequencing Project"/>
            <person name="Ware D."/>
        </authorList>
    </citation>
    <scope>NUCLEOTIDE SEQUENCE [LARGE SCALE GENOMIC DNA]</scope>
    <source>
        <tissue evidence="4">Seedling</tissue>
    </source>
</reference>
<evidence type="ECO:0000256" key="2">
    <source>
        <dbReference type="SAM" id="Phobius"/>
    </source>
</evidence>
<keyword evidence="2" id="KW-1133">Transmembrane helix</keyword>
<sequence length="747" mass="80467">MAQCFQISGVAGAVAVNAAPHAELNCNVVNSECSSVSRLGAPGMSGLKAQYLSRAAARSEAKDTPAPAMHASLPKGLTAITATQQPAIPSYLKALQSPAKAAHQQPKPPQPITAKAVCYRCLSLEHLVRACRDPVRCRNCRGYGHRSHDCKMPISQTLSPASHHRKTPTIHVPASRLPVHAVPFNYPAAKASSSTPPTPPSSPATQTYLDAYAPKNMLASSSSCPPDFMLPSAGASKATCMEGPLGLGRAALPKAHCSSPPRRMVDICIDSRNGKAPVEPVFAPSLSPSLGRRSPPSGLESPVPQSAEEFIQNILRTAAPGIQFQMLPSSRGIKLLRFYSRADRDEVRLMSPLLADGLQLKLECPEETDNRFFRQPQWLTFAMIVDFPTEHWSEASIRRCFGACCEVAEVDPRCLTCDNFGPIRVLLELNHYLDLPSEIWVTTTDGVSRSGCIAQVLPLRVWPRADQLGPDGRLRRFFQHMPPPPAPPMLSEVPAALPHVPQQQNASPVRNAQQQANTTTSQTSSAFSTAQLLCLSAVLAQLTGPRTTETQSQLPPQQNTTPQSHCSSKRQPTSPTTFNATRHKRAGRPPRNNVPKPIQRKSSRLAAKANRNFVDMTNKAVRLKELRDTLQGCSTAVKGEVQKKGLLSFNGADLDTSSSQACSRGRIGVLSCECCWGGAARQGMIVCTFVAHGAVGTSVCTSLCVPWGSVFGSFVFSLLCAFIGLCFLVVPVSVCFSMMVSMCPKNE</sequence>
<dbReference type="PANTHER" id="PTHR34303">
    <property type="entry name" value="OS01G0890400 PROTEIN-RELATED"/>
    <property type="match status" value="1"/>
</dbReference>
<keyword evidence="2" id="KW-0472">Membrane</keyword>
<dbReference type="AlphaFoldDB" id="A0A1D6EI52"/>
<dbReference type="PANTHER" id="PTHR34303:SF3">
    <property type="entry name" value="CCHC-TYPE DOMAIN-CONTAINING PROTEIN"/>
    <property type="match status" value="1"/>
</dbReference>
<feature type="transmembrane region" description="Helical" evidence="2">
    <location>
        <begin position="710"/>
        <end position="736"/>
    </location>
</feature>
<feature type="compositionally biased region" description="Polar residues" evidence="1">
    <location>
        <begin position="501"/>
        <end position="511"/>
    </location>
</feature>
<evidence type="ECO:0000256" key="1">
    <source>
        <dbReference type="SAM" id="MobiDB-lite"/>
    </source>
</evidence>
<feature type="region of interest" description="Disordered" evidence="1">
    <location>
        <begin position="474"/>
        <end position="493"/>
    </location>
</feature>
<name>A0A1D6EI52_MAIZE</name>
<feature type="region of interest" description="Disordered" evidence="1">
    <location>
        <begin position="500"/>
        <end position="523"/>
    </location>
</feature>
<dbReference type="InterPro" id="IPR001878">
    <property type="entry name" value="Znf_CCHC"/>
</dbReference>
<proteinExistence type="predicted"/>
<feature type="domain" description="CCHC-type" evidence="3">
    <location>
        <begin position="136"/>
        <end position="152"/>
    </location>
</feature>
<feature type="compositionally biased region" description="Polar residues" evidence="1">
    <location>
        <begin position="546"/>
        <end position="580"/>
    </location>
</feature>
<accession>A0A1D6EI52</accession>
<organism evidence="4">
    <name type="scientific">Zea mays</name>
    <name type="common">Maize</name>
    <dbReference type="NCBI Taxonomy" id="4577"/>
    <lineage>
        <taxon>Eukaryota</taxon>
        <taxon>Viridiplantae</taxon>
        <taxon>Streptophyta</taxon>
        <taxon>Embryophyta</taxon>
        <taxon>Tracheophyta</taxon>
        <taxon>Spermatophyta</taxon>
        <taxon>Magnoliopsida</taxon>
        <taxon>Liliopsida</taxon>
        <taxon>Poales</taxon>
        <taxon>Poaceae</taxon>
        <taxon>PACMAD clade</taxon>
        <taxon>Panicoideae</taxon>
        <taxon>Andropogonodae</taxon>
        <taxon>Andropogoneae</taxon>
        <taxon>Tripsacinae</taxon>
        <taxon>Zea</taxon>
    </lineage>
</organism>
<keyword evidence="2" id="KW-0812">Transmembrane</keyword>
<feature type="region of interest" description="Disordered" evidence="1">
    <location>
        <begin position="280"/>
        <end position="303"/>
    </location>
</feature>